<accession>A0A8H6MLX5</accession>
<proteinExistence type="predicted"/>
<dbReference type="Proteomes" id="UP000652219">
    <property type="component" value="Unassembled WGS sequence"/>
</dbReference>
<sequence length="109" mass="12436">MPPSLSLSSWLETRPTENYVPPVRSRRCIVVSWMVPWVPRHEVELAPTIPRALVPAPFPEVFQRFPTGSKPEEQLAERPEPRDTGLVWFTAAAIVTLRSDNKQLKGWCC</sequence>
<dbReference type="EMBL" id="WIGN01000304">
    <property type="protein sequence ID" value="KAF6800369.1"/>
    <property type="molecule type" value="Genomic_DNA"/>
</dbReference>
<name>A0A8H6MLX5_9PEZI</name>
<evidence type="ECO:0000313" key="1">
    <source>
        <dbReference type="EMBL" id="KAF6800369.1"/>
    </source>
</evidence>
<gene>
    <name evidence="1" type="ORF">CSOJ01_12184</name>
</gene>
<comment type="caution">
    <text evidence="1">The sequence shown here is derived from an EMBL/GenBank/DDBJ whole genome shotgun (WGS) entry which is preliminary data.</text>
</comment>
<organism evidence="1 2">
    <name type="scientific">Colletotrichum sojae</name>
    <dbReference type="NCBI Taxonomy" id="2175907"/>
    <lineage>
        <taxon>Eukaryota</taxon>
        <taxon>Fungi</taxon>
        <taxon>Dikarya</taxon>
        <taxon>Ascomycota</taxon>
        <taxon>Pezizomycotina</taxon>
        <taxon>Sordariomycetes</taxon>
        <taxon>Hypocreomycetidae</taxon>
        <taxon>Glomerellales</taxon>
        <taxon>Glomerellaceae</taxon>
        <taxon>Colletotrichum</taxon>
        <taxon>Colletotrichum orchidearum species complex</taxon>
    </lineage>
</organism>
<dbReference type="AlphaFoldDB" id="A0A8H6MLX5"/>
<evidence type="ECO:0000313" key="2">
    <source>
        <dbReference type="Proteomes" id="UP000652219"/>
    </source>
</evidence>
<keyword evidence="2" id="KW-1185">Reference proteome</keyword>
<protein>
    <submittedName>
        <fullName evidence="1">Uncharacterized protein</fullName>
    </submittedName>
</protein>
<reference evidence="1 2" key="1">
    <citation type="journal article" date="2020" name="Phytopathology">
        <title>Genome Sequence Resources of Colletotrichum truncatum, C. plurivorum, C. musicola, and C. sojae: Four Species Pathogenic to Soybean (Glycine max).</title>
        <authorList>
            <person name="Rogerio F."/>
            <person name="Boufleur T.R."/>
            <person name="Ciampi-Guillardi M."/>
            <person name="Sukno S.A."/>
            <person name="Thon M.R."/>
            <person name="Massola Junior N.S."/>
            <person name="Baroncelli R."/>
        </authorList>
    </citation>
    <scope>NUCLEOTIDE SEQUENCE [LARGE SCALE GENOMIC DNA]</scope>
    <source>
        <strain evidence="1 2">LFN0009</strain>
    </source>
</reference>